<dbReference type="Pfam" id="PF13695">
    <property type="entry name" value="Zn_ribbon_3CxxC"/>
    <property type="match status" value="1"/>
</dbReference>
<dbReference type="InParanoid" id="A0A6P7MCZ8"/>
<keyword evidence="6" id="KW-1133">Transmembrane helix</keyword>
<keyword evidence="5" id="KW-0862">Zinc</keyword>
<sequence>MAQEEWTRILQSKMNEHSRGHTWQLEFDDSIEPEFPNPGWKEYIRNTCARFRCSMCRRSWPSNRVMVVFHMRLTNGQGTVRTRRFRQNCKRCTAAPMETPDVAPEDVTSLMEHLVQKIRIKCYNENLGQSNRPFRSIDVNSPHEPSHCEGCIRGVCTRSENSFKFKFY</sequence>
<proteinExistence type="predicted"/>
<dbReference type="GO" id="GO:0031849">
    <property type="term" value="F:olfactory receptor binding"/>
    <property type="evidence" value="ECO:0007669"/>
    <property type="project" value="TreeGrafter"/>
</dbReference>
<dbReference type="GO" id="GO:0016020">
    <property type="term" value="C:membrane"/>
    <property type="evidence" value="ECO:0007669"/>
    <property type="project" value="UniProtKB-SubCell"/>
</dbReference>
<name>A0A6P7MCZ8_BETSP</name>
<protein>
    <submittedName>
        <fullName evidence="10">Receptor-transporting protein 3-like</fullName>
    </submittedName>
</protein>
<dbReference type="Proteomes" id="UP000515150">
    <property type="component" value="Chromosome 4"/>
</dbReference>
<keyword evidence="3" id="KW-0479">Metal-binding</keyword>
<evidence type="ECO:0000256" key="6">
    <source>
        <dbReference type="ARBA" id="ARBA00022989"/>
    </source>
</evidence>
<evidence type="ECO:0000256" key="5">
    <source>
        <dbReference type="ARBA" id="ARBA00022833"/>
    </source>
</evidence>
<keyword evidence="9" id="KW-1185">Reference proteome</keyword>
<evidence type="ECO:0000256" key="1">
    <source>
        <dbReference type="ARBA" id="ARBA00004167"/>
    </source>
</evidence>
<evidence type="ECO:0000313" key="9">
    <source>
        <dbReference type="Proteomes" id="UP000515150"/>
    </source>
</evidence>
<evidence type="ECO:0000256" key="2">
    <source>
        <dbReference type="ARBA" id="ARBA00022692"/>
    </source>
</evidence>
<dbReference type="GO" id="GO:0006612">
    <property type="term" value="P:protein targeting to membrane"/>
    <property type="evidence" value="ECO:0007669"/>
    <property type="project" value="TreeGrafter"/>
</dbReference>
<dbReference type="PANTHER" id="PTHR14402:SF8">
    <property type="entry name" value="RECEPTOR-TRANSPORTING PROTEIN 4"/>
    <property type="match status" value="1"/>
</dbReference>
<accession>A0A6P7MCZ8</accession>
<comment type="subcellular location">
    <subcellularLocation>
        <location evidence="1">Membrane</location>
        <topology evidence="1">Single-pass membrane protein</topology>
    </subcellularLocation>
</comment>
<dbReference type="AlphaFoldDB" id="A0A6P7MCZ8"/>
<evidence type="ECO:0000256" key="4">
    <source>
        <dbReference type="ARBA" id="ARBA00022771"/>
    </source>
</evidence>
<keyword evidence="7" id="KW-0472">Membrane</keyword>
<dbReference type="SMART" id="SM01328">
    <property type="entry name" value="zf-3CxxC"/>
    <property type="match status" value="1"/>
</dbReference>
<dbReference type="InterPro" id="IPR027377">
    <property type="entry name" value="ZAR1/RTP1-5-like_Znf-3CxxC"/>
</dbReference>
<dbReference type="RefSeq" id="XP_029004232.1">
    <property type="nucleotide sequence ID" value="XM_029148399.3"/>
</dbReference>
<dbReference type="GO" id="GO:0008270">
    <property type="term" value="F:zinc ion binding"/>
    <property type="evidence" value="ECO:0007669"/>
    <property type="project" value="UniProtKB-KW"/>
</dbReference>
<dbReference type="GeneID" id="114854206"/>
<evidence type="ECO:0000313" key="10">
    <source>
        <dbReference type="RefSeq" id="XP_029004232.1"/>
    </source>
</evidence>
<evidence type="ECO:0000259" key="8">
    <source>
        <dbReference type="SMART" id="SM01328"/>
    </source>
</evidence>
<gene>
    <name evidence="10" type="primary">LOC114854206</name>
</gene>
<feature type="domain" description="3CxxC-type" evidence="8">
    <location>
        <begin position="46"/>
        <end position="154"/>
    </location>
</feature>
<dbReference type="GO" id="GO:0051205">
    <property type="term" value="P:protein insertion into membrane"/>
    <property type="evidence" value="ECO:0007669"/>
    <property type="project" value="TreeGrafter"/>
</dbReference>
<reference evidence="10" key="1">
    <citation type="submission" date="2025-08" db="UniProtKB">
        <authorList>
            <consortium name="RefSeq"/>
        </authorList>
    </citation>
    <scope>IDENTIFICATION</scope>
</reference>
<evidence type="ECO:0000256" key="3">
    <source>
        <dbReference type="ARBA" id="ARBA00022723"/>
    </source>
</evidence>
<dbReference type="PANTHER" id="PTHR14402">
    <property type="entry name" value="RECEPTOR TRANSPORTING PROTEIN"/>
    <property type="match status" value="1"/>
</dbReference>
<dbReference type="OrthoDB" id="8121437at2759"/>
<dbReference type="KEGG" id="bspl:114854206"/>
<evidence type="ECO:0000256" key="7">
    <source>
        <dbReference type="ARBA" id="ARBA00023136"/>
    </source>
</evidence>
<keyword evidence="4" id="KW-0863">Zinc-finger</keyword>
<organism evidence="9 10">
    <name type="scientific">Betta splendens</name>
    <name type="common">Siamese fighting fish</name>
    <dbReference type="NCBI Taxonomy" id="158456"/>
    <lineage>
        <taxon>Eukaryota</taxon>
        <taxon>Metazoa</taxon>
        <taxon>Chordata</taxon>
        <taxon>Craniata</taxon>
        <taxon>Vertebrata</taxon>
        <taxon>Euteleostomi</taxon>
        <taxon>Actinopterygii</taxon>
        <taxon>Neopterygii</taxon>
        <taxon>Teleostei</taxon>
        <taxon>Neoteleostei</taxon>
        <taxon>Acanthomorphata</taxon>
        <taxon>Anabantaria</taxon>
        <taxon>Anabantiformes</taxon>
        <taxon>Anabantoidei</taxon>
        <taxon>Osphronemidae</taxon>
        <taxon>Betta</taxon>
    </lineage>
</organism>
<dbReference type="InterPro" id="IPR026096">
    <property type="entry name" value="R-trans_p"/>
</dbReference>
<keyword evidence="2" id="KW-0812">Transmembrane</keyword>